<reference evidence="1" key="1">
    <citation type="submission" date="2020-10" db="EMBL/GenBank/DDBJ databases">
        <title>Feather gene expression reveals the developmental basis of iridescence in African starlings.</title>
        <authorList>
            <person name="Rubenstein D.R."/>
        </authorList>
    </citation>
    <scope>NUCLEOTIDE SEQUENCE</scope>
    <source>
        <strain evidence="1">SS15</strain>
        <tissue evidence="1">Liver</tissue>
    </source>
</reference>
<organism evidence="1">
    <name type="scientific">Lamprotornis superbus</name>
    <dbReference type="NCBI Taxonomy" id="245042"/>
    <lineage>
        <taxon>Eukaryota</taxon>
        <taxon>Metazoa</taxon>
        <taxon>Chordata</taxon>
        <taxon>Craniata</taxon>
        <taxon>Vertebrata</taxon>
        <taxon>Euteleostomi</taxon>
        <taxon>Archelosauria</taxon>
        <taxon>Archosauria</taxon>
        <taxon>Dinosauria</taxon>
        <taxon>Saurischia</taxon>
        <taxon>Theropoda</taxon>
        <taxon>Coelurosauria</taxon>
        <taxon>Aves</taxon>
        <taxon>Neognathae</taxon>
        <taxon>Neoaves</taxon>
        <taxon>Telluraves</taxon>
        <taxon>Australaves</taxon>
        <taxon>Passeriformes</taxon>
        <taxon>Sturnidae</taxon>
        <taxon>Lamprotornis</taxon>
    </lineage>
</organism>
<evidence type="ECO:0000313" key="1">
    <source>
        <dbReference type="EMBL" id="KAG0113897.1"/>
    </source>
</evidence>
<gene>
    <name evidence="2" type="ORF">IHE44_0012681</name>
    <name evidence="1" type="ORF">IHE44_009324</name>
</gene>
<dbReference type="EMBL" id="JADDUC020000005">
    <property type="protein sequence ID" value="KAI1239555.1"/>
    <property type="molecule type" value="Genomic_DNA"/>
</dbReference>
<evidence type="ECO:0000313" key="3">
    <source>
        <dbReference type="Proteomes" id="UP000618051"/>
    </source>
</evidence>
<keyword evidence="3" id="KW-1185">Reference proteome</keyword>
<dbReference type="OrthoDB" id="1470711at2759"/>
<reference evidence="2" key="3">
    <citation type="submission" date="2022-01" db="EMBL/GenBank/DDBJ databases">
        <authorList>
            <person name="Rubenstein D.R."/>
        </authorList>
    </citation>
    <scope>NUCLEOTIDE SEQUENCE</scope>
    <source>
        <strain evidence="2">SS15</strain>
        <tissue evidence="2">Liver</tissue>
    </source>
</reference>
<protein>
    <submittedName>
        <fullName evidence="1">Uncharacterized protein</fullName>
    </submittedName>
</protein>
<reference evidence="2 3" key="2">
    <citation type="journal article" date="2021" name="J. Hered.">
        <title>Feather Gene Expression Elucidates the Developmental Basis of Plumage Iridescence in African Starlings.</title>
        <authorList>
            <person name="Rubenstein D.R."/>
            <person name="Corvelo A."/>
            <person name="MacManes M.D."/>
            <person name="Maia R."/>
            <person name="Narzisi G."/>
            <person name="Rousaki A."/>
            <person name="Vandenabeele P."/>
            <person name="Shawkey M.D."/>
            <person name="Solomon J."/>
        </authorList>
    </citation>
    <scope>NUCLEOTIDE SEQUENCE [LARGE SCALE GENOMIC DNA]</scope>
    <source>
        <strain evidence="2">SS15</strain>
    </source>
</reference>
<dbReference type="Proteomes" id="UP000618051">
    <property type="component" value="Unassembled WGS sequence"/>
</dbReference>
<name>A0A835TN70_9PASS</name>
<dbReference type="AlphaFoldDB" id="A0A835TN70"/>
<dbReference type="EMBL" id="JADDUC010000369">
    <property type="protein sequence ID" value="KAG0113897.1"/>
    <property type="molecule type" value="Genomic_DNA"/>
</dbReference>
<comment type="caution">
    <text evidence="1">The sequence shown here is derived from an EMBL/GenBank/DDBJ whole genome shotgun (WGS) entry which is preliminary data.</text>
</comment>
<sequence length="99" mass="10631">MSKSLENLLTLAGERFLRVELLSEAGKDKDGAPVTCCMSGCAKSLEFSSGLVVKKLPLTYSDGSQDPGGFLCQACTQQFFGPLTPLISFPAIKEEQIQL</sequence>
<evidence type="ECO:0000313" key="2">
    <source>
        <dbReference type="EMBL" id="KAI1239555.1"/>
    </source>
</evidence>
<proteinExistence type="predicted"/>
<accession>A0A835TN70</accession>